<dbReference type="Proteomes" id="UP000053927">
    <property type="component" value="Unassembled WGS sequence"/>
</dbReference>
<evidence type="ECO:0000256" key="3">
    <source>
        <dbReference type="ARBA" id="ARBA00022643"/>
    </source>
</evidence>
<keyword evidence="4" id="KW-0521">NADP</keyword>
<keyword evidence="3" id="KW-0288">FMN</keyword>
<dbReference type="Gene3D" id="3.20.20.70">
    <property type="entry name" value="Aldolase class I"/>
    <property type="match status" value="1"/>
</dbReference>
<protein>
    <submittedName>
        <fullName evidence="7">FMN-linked oxidoreductase</fullName>
    </submittedName>
</protein>
<evidence type="ECO:0000256" key="5">
    <source>
        <dbReference type="ARBA" id="ARBA00023002"/>
    </source>
</evidence>
<dbReference type="Pfam" id="PF00724">
    <property type="entry name" value="Oxidored_FMN"/>
    <property type="match status" value="1"/>
</dbReference>
<dbReference type="CDD" id="cd02932">
    <property type="entry name" value="OYE_YqiM_FMN"/>
    <property type="match status" value="1"/>
</dbReference>
<reference evidence="8" key="1">
    <citation type="journal article" date="2012" name="Science">
        <title>The Paleozoic origin of enzymatic lignin decomposition reconstructed from 31 fungal genomes.</title>
        <authorList>
            <person name="Floudas D."/>
            <person name="Binder M."/>
            <person name="Riley R."/>
            <person name="Barry K."/>
            <person name="Blanchette R.A."/>
            <person name="Henrissat B."/>
            <person name="Martinez A.T."/>
            <person name="Otillar R."/>
            <person name="Spatafora J.W."/>
            <person name="Yadav J.S."/>
            <person name="Aerts A."/>
            <person name="Benoit I."/>
            <person name="Boyd A."/>
            <person name="Carlson A."/>
            <person name="Copeland A."/>
            <person name="Coutinho P.M."/>
            <person name="de Vries R.P."/>
            <person name="Ferreira P."/>
            <person name="Findley K."/>
            <person name="Foster B."/>
            <person name="Gaskell J."/>
            <person name="Glotzer D."/>
            <person name="Gorecki P."/>
            <person name="Heitman J."/>
            <person name="Hesse C."/>
            <person name="Hori C."/>
            <person name="Igarashi K."/>
            <person name="Jurgens J.A."/>
            <person name="Kallen N."/>
            <person name="Kersten P."/>
            <person name="Kohler A."/>
            <person name="Kuees U."/>
            <person name="Kumar T.K.A."/>
            <person name="Kuo A."/>
            <person name="LaButti K."/>
            <person name="Larrondo L.F."/>
            <person name="Lindquist E."/>
            <person name="Ling A."/>
            <person name="Lombard V."/>
            <person name="Lucas S."/>
            <person name="Lundell T."/>
            <person name="Martin R."/>
            <person name="McLaughlin D.J."/>
            <person name="Morgenstern I."/>
            <person name="Morin E."/>
            <person name="Murat C."/>
            <person name="Nagy L.G."/>
            <person name="Nolan M."/>
            <person name="Ohm R.A."/>
            <person name="Patyshakuliyeva A."/>
            <person name="Rokas A."/>
            <person name="Ruiz-Duenas F.J."/>
            <person name="Sabat G."/>
            <person name="Salamov A."/>
            <person name="Samejima M."/>
            <person name="Schmutz J."/>
            <person name="Slot J.C."/>
            <person name="St John F."/>
            <person name="Stenlid J."/>
            <person name="Sun H."/>
            <person name="Sun S."/>
            <person name="Syed K."/>
            <person name="Tsang A."/>
            <person name="Wiebenga A."/>
            <person name="Young D."/>
            <person name="Pisabarro A."/>
            <person name="Eastwood D.C."/>
            <person name="Martin F."/>
            <person name="Cullen D."/>
            <person name="Grigoriev I.V."/>
            <person name="Hibbett D.S."/>
        </authorList>
    </citation>
    <scope>NUCLEOTIDE SEQUENCE [LARGE SCALE GENOMIC DNA]</scope>
    <source>
        <strain evidence="8">FP-91666</strain>
    </source>
</reference>
<evidence type="ECO:0000313" key="7">
    <source>
        <dbReference type="EMBL" id="EIM79722.1"/>
    </source>
</evidence>
<dbReference type="OMA" id="AVEWMEW"/>
<name>R7RZI4_STEHR</name>
<dbReference type="RefSeq" id="XP_007311286.1">
    <property type="nucleotide sequence ID" value="XM_007311224.1"/>
</dbReference>
<keyword evidence="5" id="KW-0560">Oxidoreductase</keyword>
<feature type="domain" description="NADH:flavin oxidoreductase/NADH oxidase N-terminal" evidence="6">
    <location>
        <begin position="40"/>
        <end position="398"/>
    </location>
</feature>
<dbReference type="SUPFAM" id="SSF51395">
    <property type="entry name" value="FMN-linked oxidoreductases"/>
    <property type="match status" value="1"/>
</dbReference>
<dbReference type="eggNOG" id="KOG0134">
    <property type="taxonomic scope" value="Eukaryota"/>
</dbReference>
<dbReference type="GO" id="GO:0003959">
    <property type="term" value="F:NADPH dehydrogenase activity"/>
    <property type="evidence" value="ECO:0007669"/>
    <property type="project" value="InterPro"/>
</dbReference>
<dbReference type="PANTHER" id="PTHR43303">
    <property type="entry name" value="NADPH DEHYDROGENASE C23G7.10C-RELATED"/>
    <property type="match status" value="1"/>
</dbReference>
<dbReference type="InterPro" id="IPR001155">
    <property type="entry name" value="OxRdtase_FMN_N"/>
</dbReference>
<proteinExistence type="predicted"/>
<dbReference type="InterPro" id="IPR013785">
    <property type="entry name" value="Aldolase_TIM"/>
</dbReference>
<accession>R7RZI4</accession>
<evidence type="ECO:0000259" key="6">
    <source>
        <dbReference type="Pfam" id="PF00724"/>
    </source>
</evidence>
<evidence type="ECO:0000256" key="4">
    <source>
        <dbReference type="ARBA" id="ARBA00022857"/>
    </source>
</evidence>
<dbReference type="OrthoDB" id="72788at2759"/>
<dbReference type="KEGG" id="shs:STEHIDRAFT_163540"/>
<dbReference type="PANTHER" id="PTHR43303:SF4">
    <property type="entry name" value="NADPH DEHYDROGENASE C23G7.10C-RELATED"/>
    <property type="match status" value="1"/>
</dbReference>
<evidence type="ECO:0000256" key="2">
    <source>
        <dbReference type="ARBA" id="ARBA00022630"/>
    </source>
</evidence>
<keyword evidence="2" id="KW-0285">Flavoprotein</keyword>
<dbReference type="InterPro" id="IPR044152">
    <property type="entry name" value="YqjM-like"/>
</dbReference>
<dbReference type="AlphaFoldDB" id="R7RZI4"/>
<comment type="cofactor">
    <cofactor evidence="1">
        <name>FMN</name>
        <dbReference type="ChEBI" id="CHEBI:58210"/>
    </cofactor>
</comment>
<dbReference type="GO" id="GO:0050661">
    <property type="term" value="F:NADP binding"/>
    <property type="evidence" value="ECO:0007669"/>
    <property type="project" value="InterPro"/>
</dbReference>
<gene>
    <name evidence="7" type="ORF">STEHIDRAFT_163540</name>
</gene>
<evidence type="ECO:0000256" key="1">
    <source>
        <dbReference type="ARBA" id="ARBA00001917"/>
    </source>
</evidence>
<sequence length="423" mass="47096">MANLNEAVAGAREYYPLNEPKIGVALPKTQFQQNSQLPLLFQPFKSRDVEFKNRIFVAPMALYSADDGHATDWHLVHYGGLATRGVGAICIEATAVLPEGRVSPEDVGLWSDSHIEPLKRIVDFAHAHETAIGVQLQHSGRKGSTYAPWVYANAARSYKAGKWMAEVDEGGWPGDIWAPSAIKSSDDYPQPKEMDEQRMKDVEEAFIAAVKRCGEVGFDFIELHGAHGYLLHNFCSPLSNIREDIYGGSLENRLRYPLRITERCREAWPSSKPLFYRLSATDWAEGPERDNNGKWMQWGIEQSVQFSGELKKRGVDLIHVSSGGLWSKQKIPVAPGYQVHFAEAIKSAHPDTLVGAVGLIDTPQYAEQILQSNQADVIFIGRPFLRNPHWAIQAAEDLGVAVKPANQYERGWTTMLTPKTSSG</sequence>
<keyword evidence="8" id="KW-1185">Reference proteome</keyword>
<dbReference type="GO" id="GO:0010181">
    <property type="term" value="F:FMN binding"/>
    <property type="evidence" value="ECO:0007669"/>
    <property type="project" value="InterPro"/>
</dbReference>
<organism evidence="7 8">
    <name type="scientific">Stereum hirsutum (strain FP-91666)</name>
    <name type="common">White-rot fungus</name>
    <dbReference type="NCBI Taxonomy" id="721885"/>
    <lineage>
        <taxon>Eukaryota</taxon>
        <taxon>Fungi</taxon>
        <taxon>Dikarya</taxon>
        <taxon>Basidiomycota</taxon>
        <taxon>Agaricomycotina</taxon>
        <taxon>Agaricomycetes</taxon>
        <taxon>Russulales</taxon>
        <taxon>Stereaceae</taxon>
        <taxon>Stereum</taxon>
    </lineage>
</organism>
<evidence type="ECO:0000313" key="8">
    <source>
        <dbReference type="Proteomes" id="UP000053927"/>
    </source>
</evidence>
<dbReference type="EMBL" id="JH687402">
    <property type="protein sequence ID" value="EIM79722.1"/>
    <property type="molecule type" value="Genomic_DNA"/>
</dbReference>
<dbReference type="GeneID" id="18802381"/>